<dbReference type="OMA" id="FHHNPTD"/>
<dbReference type="Pfam" id="PF05331">
    <property type="entry name" value="DUF742"/>
    <property type="match status" value="1"/>
</dbReference>
<evidence type="ECO:0000313" key="2">
    <source>
        <dbReference type="Proteomes" id="UP000030848"/>
    </source>
</evidence>
<dbReference type="PANTHER" id="PTHR36221">
    <property type="entry name" value="DUF742 DOMAIN-CONTAINING PROTEIN"/>
    <property type="match status" value="1"/>
</dbReference>
<dbReference type="PANTHER" id="PTHR36221:SF1">
    <property type="entry name" value="DUF742 DOMAIN-CONTAINING PROTEIN"/>
    <property type="match status" value="1"/>
</dbReference>
<evidence type="ECO:0000313" key="1">
    <source>
        <dbReference type="EMBL" id="KHF44485.1"/>
    </source>
</evidence>
<comment type="caution">
    <text evidence="1">The sequence shown here is derived from an EMBL/GenBank/DDBJ whole genome shotgun (WGS) entry which is preliminary data.</text>
</comment>
<sequence>MTMDDQWYDEAAGPLIRPYAITKGRIPASDVALDIATQVMALSGIKRDPVGLTPEHHAILELAERPLSIAEIAAHLKVPIAVAKVLCGDLIERGDVIVRSPTQPMKAPDRQLLQAVLDGLSQL</sequence>
<dbReference type="Proteomes" id="UP000030848">
    <property type="component" value="Unassembled WGS sequence"/>
</dbReference>
<dbReference type="InterPro" id="IPR007995">
    <property type="entry name" value="DUF742"/>
</dbReference>
<dbReference type="EMBL" id="JRZE01000003">
    <property type="protein sequence ID" value="KHF44485.1"/>
    <property type="molecule type" value="Genomic_DNA"/>
</dbReference>
<reference evidence="1 2" key="1">
    <citation type="submission" date="2014-10" db="EMBL/GenBank/DDBJ databases">
        <title>Genome sequence of Micropolyspora internatus JCM3315.</title>
        <authorList>
            <person name="Shin S.-K."/>
            <person name="Yi H."/>
        </authorList>
    </citation>
    <scope>NUCLEOTIDE SEQUENCE [LARGE SCALE GENOMIC DNA]</scope>
    <source>
        <strain evidence="1 2">JCM 3315</strain>
    </source>
</reference>
<gene>
    <name evidence="1" type="ORF">MINT15_13670</name>
</gene>
<accession>A0A837DB98</accession>
<proteinExistence type="predicted"/>
<dbReference type="AlphaFoldDB" id="A0A837DB98"/>
<organism evidence="1 2">
    <name type="scientific">Saccharomonospora viridis</name>
    <dbReference type="NCBI Taxonomy" id="1852"/>
    <lineage>
        <taxon>Bacteria</taxon>
        <taxon>Bacillati</taxon>
        <taxon>Actinomycetota</taxon>
        <taxon>Actinomycetes</taxon>
        <taxon>Pseudonocardiales</taxon>
        <taxon>Pseudonocardiaceae</taxon>
        <taxon>Saccharomonospora</taxon>
    </lineage>
</organism>
<evidence type="ECO:0008006" key="3">
    <source>
        <dbReference type="Google" id="ProtNLM"/>
    </source>
</evidence>
<protein>
    <recommendedName>
        <fullName evidence="3">DUF742 domain-containing protein</fullName>
    </recommendedName>
</protein>
<name>A0A837DB98_9PSEU</name>